<evidence type="ECO:0000313" key="23">
    <source>
        <dbReference type="EMBL" id="SMF82752.1"/>
    </source>
</evidence>
<dbReference type="Gene3D" id="1.20.120.160">
    <property type="entry name" value="HPT domain"/>
    <property type="match status" value="1"/>
</dbReference>
<dbReference type="InterPro" id="IPR035965">
    <property type="entry name" value="PAS-like_dom_sf"/>
</dbReference>
<dbReference type="CDD" id="cd12915">
    <property type="entry name" value="PDC2_DGC_like"/>
    <property type="match status" value="1"/>
</dbReference>
<dbReference type="InterPro" id="IPR036890">
    <property type="entry name" value="HATPase_C_sf"/>
</dbReference>
<dbReference type="SMART" id="SM00448">
    <property type="entry name" value="REC"/>
    <property type="match status" value="2"/>
</dbReference>
<evidence type="ECO:0000259" key="19">
    <source>
        <dbReference type="PROSITE" id="PS50110"/>
    </source>
</evidence>
<dbReference type="Pfam" id="PF22588">
    <property type="entry name" value="dCache_1_like"/>
    <property type="match status" value="1"/>
</dbReference>
<dbReference type="InterPro" id="IPR000014">
    <property type="entry name" value="PAS"/>
</dbReference>
<dbReference type="PROSITE" id="PS50112">
    <property type="entry name" value="PAS"/>
    <property type="match status" value="1"/>
</dbReference>
<dbReference type="SUPFAM" id="SSF52172">
    <property type="entry name" value="CheY-like"/>
    <property type="match status" value="2"/>
</dbReference>
<evidence type="ECO:0000256" key="13">
    <source>
        <dbReference type="ARBA" id="ARBA00023136"/>
    </source>
</evidence>
<evidence type="ECO:0000313" key="24">
    <source>
        <dbReference type="Proteomes" id="UP000192936"/>
    </source>
</evidence>
<comment type="subcellular location">
    <subcellularLocation>
        <location evidence="2">Cell membrane</location>
        <topology evidence="2">Multi-pass membrane protein</topology>
    </subcellularLocation>
</comment>
<accession>A0A1X7HAF0</accession>
<evidence type="ECO:0000256" key="3">
    <source>
        <dbReference type="ARBA" id="ARBA00012438"/>
    </source>
</evidence>
<evidence type="ECO:0000256" key="2">
    <source>
        <dbReference type="ARBA" id="ARBA00004651"/>
    </source>
</evidence>
<dbReference type="SUPFAM" id="SSF47384">
    <property type="entry name" value="Homodimeric domain of signal transducing histidine kinase"/>
    <property type="match status" value="1"/>
</dbReference>
<feature type="domain" description="HPt" evidence="22">
    <location>
        <begin position="1124"/>
        <end position="1224"/>
    </location>
</feature>
<dbReference type="EMBL" id="FXAK01000007">
    <property type="protein sequence ID" value="SMF82752.1"/>
    <property type="molecule type" value="Genomic_DNA"/>
</dbReference>
<dbReference type="InterPro" id="IPR001789">
    <property type="entry name" value="Sig_transdc_resp-reg_receiver"/>
</dbReference>
<dbReference type="PROSITE" id="PS50109">
    <property type="entry name" value="HIS_KIN"/>
    <property type="match status" value="1"/>
</dbReference>
<dbReference type="SUPFAM" id="SSF47226">
    <property type="entry name" value="Histidine-containing phosphotransfer domain, HPT domain"/>
    <property type="match status" value="1"/>
</dbReference>
<evidence type="ECO:0000259" key="22">
    <source>
        <dbReference type="PROSITE" id="PS50894"/>
    </source>
</evidence>
<dbReference type="CDD" id="cd12914">
    <property type="entry name" value="PDC1_DGC_like"/>
    <property type="match status" value="1"/>
</dbReference>
<dbReference type="FunFam" id="3.30.565.10:FF:000078">
    <property type="entry name" value="Two-component sensor histidine kinase"/>
    <property type="match status" value="1"/>
</dbReference>
<proteinExistence type="predicted"/>
<dbReference type="PROSITE" id="PS50113">
    <property type="entry name" value="PAC"/>
    <property type="match status" value="1"/>
</dbReference>
<evidence type="ECO:0000256" key="11">
    <source>
        <dbReference type="ARBA" id="ARBA00022989"/>
    </source>
</evidence>
<dbReference type="Gene3D" id="1.10.287.130">
    <property type="match status" value="1"/>
</dbReference>
<dbReference type="SUPFAM" id="SSF55874">
    <property type="entry name" value="ATPase domain of HSP90 chaperone/DNA topoisomerase II/histidine kinase"/>
    <property type="match status" value="1"/>
</dbReference>
<feature type="modified residue" description="Phosphohistidine" evidence="14">
    <location>
        <position position="1163"/>
    </location>
</feature>
<feature type="domain" description="Response regulatory" evidence="19">
    <location>
        <begin position="738"/>
        <end position="859"/>
    </location>
</feature>
<evidence type="ECO:0000256" key="17">
    <source>
        <dbReference type="SAM" id="Phobius"/>
    </source>
</evidence>
<evidence type="ECO:0000256" key="5">
    <source>
        <dbReference type="ARBA" id="ARBA00022553"/>
    </source>
</evidence>
<protein>
    <recommendedName>
        <fullName evidence="3">histidine kinase</fullName>
        <ecNumber evidence="3">2.7.13.3</ecNumber>
    </recommendedName>
</protein>
<dbReference type="SUPFAM" id="SSF55785">
    <property type="entry name" value="PYP-like sensor domain (PAS domain)"/>
    <property type="match status" value="1"/>
</dbReference>
<dbReference type="GO" id="GO:0005886">
    <property type="term" value="C:plasma membrane"/>
    <property type="evidence" value="ECO:0007669"/>
    <property type="project" value="UniProtKB-SubCell"/>
</dbReference>
<evidence type="ECO:0000256" key="1">
    <source>
        <dbReference type="ARBA" id="ARBA00000085"/>
    </source>
</evidence>
<gene>
    <name evidence="23" type="ORF">SAMN02982917_5410</name>
</gene>
<sequence>MMDRHGIDAAALTLSPTRTRLLLAAAFALIALLGAGFWGSVVWADREETLRHSREQAQSTARLLQEHVRRTVATADLAIGRVQDLIHHHGMPGLDVNREAWITIRDMVENLPEISALWVHGPTGDNILSSRQFPAPGGNVSDRGYFQAHRDGADFHVGERITGRLTGTQSFTVGRSILEDGRFLGVIHANIEIDYYRMLFEGLDLGPGSAIALYRTDGKPVLRFPSTEPLDGPEGPTVLRHAAEAATETFEVDGPAGRRVLSYQRVPTLPLVVFVALSEGTELAPWRDRTFRGSLLVGLAVLACAGLAYAALRSLEREVAGRRELADTNAELDAKKRELETANEAFASANRRLNLILHSASDSICGVDRQGLITFANPATSALTGYANEELLGGNLHLLIHSRRADGSHFPALECPVTEVLLSGESRRGLEDTYWTKAGKPFLVEYTASPMLADGKVEGAVVVFHEIAERKRAEAAMQRARLAAEAASRAKSEFLANMSHEIRTPMNAILGLIHLLQQTELTGRQADYVQKVRVSAQSLLGILNDILDFSKVEAGKLELERVDFRLDDLLQTLAVIVGSAAQEKDIDVLFSVAPDVPLDLIGDPLRLQQILINLTGNAIKFTDAGEVVVSVRVRSLGDERAVLDFAVRDTGIGIAPEQRERLFQAFSQGDSSTTRRFGGTGLGLAICARLVRLMNGAMDVESEPGKGSVFRFQAEFGLQRGAAGRPALPLRPVPRDLAVLVVDDNPTARDVLGEIATAFGWTVSACCDGQSAIDELERAAAAGHPYDVVLMDWKMPGMDGIEAARRIRADAESGTPMIIVISGYGRERLGSRFEEAGISGFLVKPVTASTLLDAVTVAYAQAGRVLAATENGGAGEIGSMGGSAGGSAGGGLRLPAPVPPPAREQGAGSPGGGLFGPVWDASRGLHGRRLLLADDNAISRQVAQEILERAGASVTTAGTGRQAVECVRTAEQPFDAALLDVQMPDMDGFAATAAIRALPGGSRLPIIAMTASALPADRQRCLDNGMDAHVPKPLDLSQLFTTLARWIGPPLVAVRPCAPCGAGPIPPRGKAMLTAAGASASGIAAASPAPAGRGTGKGTGHGITLPDELPGIDLADALNRLDGDAGLFRRFIGQFAGSYGDVVERIAGALEGGDLSAAKSIAHELKSVAGNVGARRLSESADAVQIAAQRGDAAAVEAEVPVLRAELALVLDSARRLQAESVGWAADGGTGDPATPARSAESRRLLAGQLPHFATLLQDSNFAAAEEFAMLAPLLTDWIEPSTMKGLSAAIDALDFTKALGIVQRIARDLGLSLPTV</sequence>
<reference evidence="23 24" key="1">
    <citation type="submission" date="2017-04" db="EMBL/GenBank/DDBJ databases">
        <authorList>
            <person name="Afonso C.L."/>
            <person name="Miller P.J."/>
            <person name="Scott M.A."/>
            <person name="Spackman E."/>
            <person name="Goraichik I."/>
            <person name="Dimitrov K.M."/>
            <person name="Suarez D.L."/>
            <person name="Swayne D.E."/>
        </authorList>
    </citation>
    <scope>NUCLEOTIDE SEQUENCE [LARGE SCALE GENOMIC DNA]</scope>
    <source>
        <strain evidence="23 24">A2P</strain>
    </source>
</reference>
<comment type="catalytic activity">
    <reaction evidence="1">
        <text>ATP + protein L-histidine = ADP + protein N-phospho-L-histidine.</text>
        <dbReference type="EC" id="2.7.13.3"/>
    </reaction>
</comment>
<feature type="domain" description="PAS" evidence="20">
    <location>
        <begin position="349"/>
        <end position="401"/>
    </location>
</feature>
<evidence type="ECO:0000259" key="21">
    <source>
        <dbReference type="PROSITE" id="PS50113"/>
    </source>
</evidence>
<feature type="domain" description="PAC" evidence="21">
    <location>
        <begin position="428"/>
        <end position="479"/>
    </location>
</feature>
<dbReference type="SMART" id="SM00091">
    <property type="entry name" value="PAS"/>
    <property type="match status" value="1"/>
</dbReference>
<dbReference type="SMART" id="SM00388">
    <property type="entry name" value="HisKA"/>
    <property type="match status" value="1"/>
</dbReference>
<keyword evidence="5 15" id="KW-0597">Phosphoprotein</keyword>
<dbReference type="STRING" id="286727.SAMN02982917_5410"/>
<dbReference type="Gene3D" id="3.40.50.2300">
    <property type="match status" value="2"/>
</dbReference>
<dbReference type="GO" id="GO:0006355">
    <property type="term" value="P:regulation of DNA-templated transcription"/>
    <property type="evidence" value="ECO:0007669"/>
    <property type="project" value="InterPro"/>
</dbReference>
<evidence type="ECO:0000256" key="4">
    <source>
        <dbReference type="ARBA" id="ARBA00022475"/>
    </source>
</evidence>
<dbReference type="Proteomes" id="UP000192936">
    <property type="component" value="Unassembled WGS sequence"/>
</dbReference>
<keyword evidence="12" id="KW-0902">Two-component regulatory system</keyword>
<dbReference type="Pfam" id="PF00989">
    <property type="entry name" value="PAS"/>
    <property type="match status" value="1"/>
</dbReference>
<dbReference type="InterPro" id="IPR004358">
    <property type="entry name" value="Sig_transdc_His_kin-like_C"/>
</dbReference>
<evidence type="ECO:0000256" key="8">
    <source>
        <dbReference type="ARBA" id="ARBA00022741"/>
    </source>
</evidence>
<dbReference type="CDD" id="cd00130">
    <property type="entry name" value="PAS"/>
    <property type="match status" value="1"/>
</dbReference>
<evidence type="ECO:0000256" key="14">
    <source>
        <dbReference type="PROSITE-ProRule" id="PRU00110"/>
    </source>
</evidence>
<dbReference type="PROSITE" id="PS50894">
    <property type="entry name" value="HPT"/>
    <property type="match status" value="1"/>
</dbReference>
<keyword evidence="11 17" id="KW-1133">Transmembrane helix</keyword>
<dbReference type="FunFam" id="1.10.287.130:FF:000003">
    <property type="entry name" value="Histidine kinase"/>
    <property type="match status" value="1"/>
</dbReference>
<dbReference type="CDD" id="cd00082">
    <property type="entry name" value="HisKA"/>
    <property type="match status" value="1"/>
</dbReference>
<feature type="domain" description="Response regulatory" evidence="19">
    <location>
        <begin position="929"/>
        <end position="1047"/>
    </location>
</feature>
<keyword evidence="7 17" id="KW-0812">Transmembrane</keyword>
<keyword evidence="16" id="KW-0175">Coiled coil</keyword>
<keyword evidence="10" id="KW-0067">ATP-binding</keyword>
<dbReference type="GO" id="GO:0005524">
    <property type="term" value="F:ATP binding"/>
    <property type="evidence" value="ECO:0007669"/>
    <property type="project" value="UniProtKB-KW"/>
</dbReference>
<keyword evidence="8" id="KW-0547">Nucleotide-binding</keyword>
<dbReference type="Pfam" id="PF02518">
    <property type="entry name" value="HATPase_c"/>
    <property type="match status" value="1"/>
</dbReference>
<dbReference type="CDD" id="cd17546">
    <property type="entry name" value="REC_hyHK_CKI1_RcsC-like"/>
    <property type="match status" value="2"/>
</dbReference>
<evidence type="ECO:0000256" key="12">
    <source>
        <dbReference type="ARBA" id="ARBA00023012"/>
    </source>
</evidence>
<dbReference type="InterPro" id="IPR000700">
    <property type="entry name" value="PAS-assoc_C"/>
</dbReference>
<dbReference type="CDD" id="cd16922">
    <property type="entry name" value="HATPase_EvgS-ArcB-TorS-like"/>
    <property type="match status" value="1"/>
</dbReference>
<dbReference type="InterPro" id="IPR011006">
    <property type="entry name" value="CheY-like_superfamily"/>
</dbReference>
<evidence type="ECO:0000259" key="18">
    <source>
        <dbReference type="PROSITE" id="PS50109"/>
    </source>
</evidence>
<dbReference type="PANTHER" id="PTHR45339:SF1">
    <property type="entry name" value="HYBRID SIGNAL TRANSDUCTION HISTIDINE KINASE J"/>
    <property type="match status" value="1"/>
</dbReference>
<keyword evidence="13 17" id="KW-0472">Membrane</keyword>
<dbReference type="GO" id="GO:0000155">
    <property type="term" value="F:phosphorelay sensor kinase activity"/>
    <property type="evidence" value="ECO:0007669"/>
    <property type="project" value="InterPro"/>
</dbReference>
<dbReference type="InterPro" id="IPR005467">
    <property type="entry name" value="His_kinase_dom"/>
</dbReference>
<dbReference type="InterPro" id="IPR008207">
    <property type="entry name" value="Sig_transdc_His_kin_Hpt_dom"/>
</dbReference>
<dbReference type="RefSeq" id="WP_085090165.1">
    <property type="nucleotide sequence ID" value="NZ_FXAK01000007.1"/>
</dbReference>
<dbReference type="Gene3D" id="3.30.565.10">
    <property type="entry name" value="Histidine kinase-like ATPase, C-terminal domain"/>
    <property type="match status" value="1"/>
</dbReference>
<dbReference type="Pfam" id="PF00072">
    <property type="entry name" value="Response_reg"/>
    <property type="match status" value="2"/>
</dbReference>
<dbReference type="PRINTS" id="PR00344">
    <property type="entry name" value="BCTRLSENSOR"/>
</dbReference>
<dbReference type="PANTHER" id="PTHR45339">
    <property type="entry name" value="HYBRID SIGNAL TRANSDUCTION HISTIDINE KINASE J"/>
    <property type="match status" value="1"/>
</dbReference>
<evidence type="ECO:0000256" key="9">
    <source>
        <dbReference type="ARBA" id="ARBA00022777"/>
    </source>
</evidence>
<dbReference type="SMART" id="SM00387">
    <property type="entry name" value="HATPase_c"/>
    <property type="match status" value="1"/>
</dbReference>
<evidence type="ECO:0000256" key="16">
    <source>
        <dbReference type="SAM" id="Coils"/>
    </source>
</evidence>
<dbReference type="Pfam" id="PF00512">
    <property type="entry name" value="HisKA"/>
    <property type="match status" value="1"/>
</dbReference>
<feature type="modified residue" description="4-aspartylphosphate" evidence="15">
    <location>
        <position position="792"/>
    </location>
</feature>
<dbReference type="InterPro" id="IPR013767">
    <property type="entry name" value="PAS_fold"/>
</dbReference>
<evidence type="ECO:0000256" key="15">
    <source>
        <dbReference type="PROSITE-ProRule" id="PRU00169"/>
    </source>
</evidence>
<dbReference type="InterPro" id="IPR036641">
    <property type="entry name" value="HPT_dom_sf"/>
</dbReference>
<evidence type="ECO:0000256" key="6">
    <source>
        <dbReference type="ARBA" id="ARBA00022679"/>
    </source>
</evidence>
<feature type="domain" description="Histidine kinase" evidence="18">
    <location>
        <begin position="497"/>
        <end position="718"/>
    </location>
</feature>
<keyword evidence="6" id="KW-0808">Transferase</keyword>
<organism evidence="23 24">
    <name type="scientific">Azospirillum oryzae</name>
    <dbReference type="NCBI Taxonomy" id="286727"/>
    <lineage>
        <taxon>Bacteria</taxon>
        <taxon>Pseudomonadati</taxon>
        <taxon>Pseudomonadota</taxon>
        <taxon>Alphaproteobacteria</taxon>
        <taxon>Rhodospirillales</taxon>
        <taxon>Azospirillaceae</taxon>
        <taxon>Azospirillum</taxon>
    </lineage>
</organism>
<dbReference type="Pfam" id="PF01627">
    <property type="entry name" value="Hpt"/>
    <property type="match status" value="1"/>
</dbReference>
<dbReference type="NCBIfam" id="TIGR00229">
    <property type="entry name" value="sensory_box"/>
    <property type="match status" value="1"/>
</dbReference>
<dbReference type="InterPro" id="IPR036097">
    <property type="entry name" value="HisK_dim/P_sf"/>
</dbReference>
<feature type="transmembrane region" description="Helical" evidence="17">
    <location>
        <begin position="21"/>
        <end position="44"/>
    </location>
</feature>
<dbReference type="InterPro" id="IPR054327">
    <property type="entry name" value="His-kinase-like_sensor"/>
</dbReference>
<keyword evidence="9" id="KW-0418">Kinase</keyword>
<dbReference type="OrthoDB" id="9801651at2"/>
<evidence type="ECO:0000256" key="10">
    <source>
        <dbReference type="ARBA" id="ARBA00022840"/>
    </source>
</evidence>
<keyword evidence="4" id="KW-1003">Cell membrane</keyword>
<feature type="coiled-coil region" evidence="16">
    <location>
        <begin position="322"/>
        <end position="352"/>
    </location>
</feature>
<dbReference type="InterPro" id="IPR003594">
    <property type="entry name" value="HATPase_dom"/>
</dbReference>
<dbReference type="EC" id="2.7.13.3" evidence="3"/>
<dbReference type="InterPro" id="IPR003661">
    <property type="entry name" value="HisK_dim/P_dom"/>
</dbReference>
<name>A0A1X7HAF0_9PROT</name>
<dbReference type="Gene3D" id="3.30.450.20">
    <property type="entry name" value="PAS domain"/>
    <property type="match status" value="3"/>
</dbReference>
<evidence type="ECO:0000256" key="7">
    <source>
        <dbReference type="ARBA" id="ARBA00022692"/>
    </source>
</evidence>
<dbReference type="PROSITE" id="PS50110">
    <property type="entry name" value="RESPONSE_REGULATORY"/>
    <property type="match status" value="2"/>
</dbReference>
<evidence type="ECO:0000259" key="20">
    <source>
        <dbReference type="PROSITE" id="PS50112"/>
    </source>
</evidence>
<feature type="modified residue" description="4-aspartylphosphate" evidence="15">
    <location>
        <position position="980"/>
    </location>
</feature>